<dbReference type="WBParaSite" id="BXY_0851100.1">
    <property type="protein sequence ID" value="BXY_0851100.1"/>
    <property type="gene ID" value="BXY_0851100"/>
</dbReference>
<protein>
    <submittedName>
        <fullName evidence="5">(pine wood nematode) hypothetical protein</fullName>
    </submittedName>
    <submittedName>
        <fullName evidence="8">Acyl-CoA_dh_N domain-containing protein</fullName>
    </submittedName>
</protein>
<dbReference type="PANTHER" id="PTHR43884">
    <property type="entry name" value="ACYL-COA DEHYDROGENASE"/>
    <property type="match status" value="1"/>
</dbReference>
<comment type="cofactor">
    <cofactor evidence="1">
        <name>FAD</name>
        <dbReference type="ChEBI" id="CHEBI:57692"/>
    </cofactor>
</comment>
<evidence type="ECO:0000256" key="3">
    <source>
        <dbReference type="ARBA" id="ARBA00022827"/>
    </source>
</evidence>
<keyword evidence="2" id="KW-0285">Flavoprotein</keyword>
<dbReference type="PANTHER" id="PTHR43884:SF9">
    <property type="entry name" value="COMPLEX I ASSEMBLY FACTOR ACAD9, MITOCHONDRIAL"/>
    <property type="match status" value="1"/>
</dbReference>
<sequence length="622" mass="70402">MRLIKLTARHLRVSRLYSKDVSVKSGKSEVEKVENIPQFLSNAQILEKKEIPIEKKSVSRGLMLNRFERDFMIYPELLDKKAVDDIKNYCDHLKYRLDVALGTGDPVSAVNQVLMENFVFAAYISKEFGGMGMKRRELLCISETIANLDMSTFLNVSSVQMATMVIQNFGSKEQIERLIPKIGTGQIRVAISLEDVTESLNLEATRSNGKIILNGKLENFLNASDADVLVVFAKEAIKDGQETMNCYVVDKDNIKGKVKTERPKQVMGLENVKFSTVHFRNVELTPADELNQHLSGPQIFTHLQEINRSFAASAAVGALKRVISDLAYQANRTIVGRNKALSEMPSVKTVINKMARDVHHIETVVFYFNGLSDEDLFVINDVESMVVEKLTRRALQNAILGISEVIGMAAVDAYFTHERWIRDLATFFCTLTTEPTLNEKISEIIVKTLKDENPRWRSSWIRWMMPAPKPTSTSAMPVQAAKHFIAEHVHISLKPPAINFEAGLGHVDETLYKTLGKNAWKIPEDKTEPVKRIIADMTTEQILLAAMLSRTSRSYSIGLKNCDMELQWTIDYGREFEKNIAKAVRDMWHVWNMKEYKKPILSMGYPFQMPLAAESADTIGQD</sequence>
<keyword evidence="3" id="KW-0274">FAD</keyword>
<organism evidence="6 8">
    <name type="scientific">Bursaphelenchus xylophilus</name>
    <name type="common">Pinewood nematode worm</name>
    <name type="synonym">Aphelenchoides xylophilus</name>
    <dbReference type="NCBI Taxonomy" id="6326"/>
    <lineage>
        <taxon>Eukaryota</taxon>
        <taxon>Metazoa</taxon>
        <taxon>Ecdysozoa</taxon>
        <taxon>Nematoda</taxon>
        <taxon>Chromadorea</taxon>
        <taxon>Rhabditida</taxon>
        <taxon>Tylenchina</taxon>
        <taxon>Tylenchomorpha</taxon>
        <taxon>Aphelenchoidea</taxon>
        <taxon>Aphelenchoididae</taxon>
        <taxon>Bursaphelenchus</taxon>
    </lineage>
</organism>
<evidence type="ECO:0000313" key="6">
    <source>
        <dbReference type="Proteomes" id="UP000095284"/>
    </source>
</evidence>
<dbReference type="Proteomes" id="UP000095284">
    <property type="component" value="Unplaced"/>
</dbReference>
<dbReference type="EMBL" id="CAJFDI010000001">
    <property type="protein sequence ID" value="CAD5208334.1"/>
    <property type="molecule type" value="Genomic_DNA"/>
</dbReference>
<dbReference type="InterPro" id="IPR037069">
    <property type="entry name" value="AcylCoA_DH/ox_N_sf"/>
</dbReference>
<evidence type="ECO:0000313" key="7">
    <source>
        <dbReference type="Proteomes" id="UP000659654"/>
    </source>
</evidence>
<dbReference type="Gene3D" id="2.40.110.10">
    <property type="entry name" value="Butyryl-CoA Dehydrogenase, subunit A, domain 2"/>
    <property type="match status" value="1"/>
</dbReference>
<gene>
    <name evidence="5" type="ORF">BXYJ_LOCUS570</name>
</gene>
<dbReference type="SUPFAM" id="SSF56645">
    <property type="entry name" value="Acyl-CoA dehydrogenase NM domain-like"/>
    <property type="match status" value="1"/>
</dbReference>
<dbReference type="Proteomes" id="UP000582659">
    <property type="component" value="Unassembled WGS sequence"/>
</dbReference>
<feature type="domain" description="Acyl-CoA dehydrogenase/oxidase N-terminal" evidence="4">
    <location>
        <begin position="119"/>
        <end position="185"/>
    </location>
</feature>
<evidence type="ECO:0000256" key="1">
    <source>
        <dbReference type="ARBA" id="ARBA00001974"/>
    </source>
</evidence>
<evidence type="ECO:0000259" key="4">
    <source>
        <dbReference type="Pfam" id="PF02771"/>
    </source>
</evidence>
<dbReference type="GO" id="GO:0003995">
    <property type="term" value="F:acyl-CoA dehydrogenase activity"/>
    <property type="evidence" value="ECO:0007669"/>
    <property type="project" value="TreeGrafter"/>
</dbReference>
<reference evidence="5" key="2">
    <citation type="submission" date="2020-09" db="EMBL/GenBank/DDBJ databases">
        <authorList>
            <person name="Kikuchi T."/>
        </authorList>
    </citation>
    <scope>NUCLEOTIDE SEQUENCE</scope>
    <source>
        <strain evidence="5">Ka4C1</strain>
    </source>
</reference>
<reference evidence="8" key="1">
    <citation type="submission" date="2016-11" db="UniProtKB">
        <authorList>
            <consortium name="WormBaseParasite"/>
        </authorList>
    </citation>
    <scope>IDENTIFICATION</scope>
</reference>
<dbReference type="GO" id="GO:0050660">
    <property type="term" value="F:flavin adenine dinucleotide binding"/>
    <property type="evidence" value="ECO:0007669"/>
    <property type="project" value="InterPro"/>
</dbReference>
<evidence type="ECO:0000313" key="8">
    <source>
        <dbReference type="WBParaSite" id="BXY_0851100.1"/>
    </source>
</evidence>
<accession>A0A1I7S675</accession>
<dbReference type="SMR" id="A0A1I7S675"/>
<dbReference type="InterPro" id="IPR046373">
    <property type="entry name" value="Acyl-CoA_Oxase/DH_mid-dom_sf"/>
</dbReference>
<dbReference type="Gene3D" id="1.10.540.10">
    <property type="entry name" value="Acyl-CoA dehydrogenase/oxidase, N-terminal domain"/>
    <property type="match status" value="1"/>
</dbReference>
<evidence type="ECO:0000313" key="5">
    <source>
        <dbReference type="EMBL" id="CAD5208334.1"/>
    </source>
</evidence>
<dbReference type="InterPro" id="IPR013786">
    <property type="entry name" value="AcylCoA_DH/ox_N"/>
</dbReference>
<dbReference type="Gene3D" id="1.20.140.10">
    <property type="entry name" value="Butyryl-CoA Dehydrogenase, subunit A, domain 3"/>
    <property type="match status" value="2"/>
</dbReference>
<dbReference type="EMBL" id="CAJFCV020000001">
    <property type="protein sequence ID" value="CAG9081079.1"/>
    <property type="molecule type" value="Genomic_DNA"/>
</dbReference>
<keyword evidence="7" id="KW-1185">Reference proteome</keyword>
<evidence type="ECO:0000256" key="2">
    <source>
        <dbReference type="ARBA" id="ARBA00022630"/>
    </source>
</evidence>
<dbReference type="Proteomes" id="UP000659654">
    <property type="component" value="Unassembled WGS sequence"/>
</dbReference>
<dbReference type="InterPro" id="IPR009100">
    <property type="entry name" value="AcylCoA_DH/oxidase_NM_dom_sf"/>
</dbReference>
<proteinExistence type="predicted"/>
<name>A0A1I7S675_BURXY</name>
<dbReference type="eggNOG" id="KOG0137">
    <property type="taxonomic scope" value="Eukaryota"/>
</dbReference>
<dbReference type="OrthoDB" id="354at2759"/>
<dbReference type="AlphaFoldDB" id="A0A1I7S675"/>
<dbReference type="Pfam" id="PF02771">
    <property type="entry name" value="Acyl-CoA_dh_N"/>
    <property type="match status" value="1"/>
</dbReference>